<dbReference type="PROSITE" id="PS00211">
    <property type="entry name" value="ABC_TRANSPORTER_1"/>
    <property type="match status" value="1"/>
</dbReference>
<gene>
    <name evidence="11" type="ORF">HBA54_16220</name>
</gene>
<dbReference type="FunFam" id="1.20.1560.10:FF:000070">
    <property type="entry name" value="Multidrug ABC transporter ATP-binding protein"/>
    <property type="match status" value="1"/>
</dbReference>
<feature type="transmembrane region" description="Helical" evidence="8">
    <location>
        <begin position="38"/>
        <end position="60"/>
    </location>
</feature>
<name>A0A967K802_9PROT</name>
<keyword evidence="4 11" id="KW-0067">ATP-binding</keyword>
<dbReference type="Proteomes" id="UP000761264">
    <property type="component" value="Unassembled WGS sequence"/>
</dbReference>
<comment type="subcellular location">
    <subcellularLocation>
        <location evidence="1">Cell membrane</location>
        <topology evidence="1">Multi-pass membrane protein</topology>
    </subcellularLocation>
</comment>
<keyword evidence="2 8" id="KW-0812">Transmembrane</keyword>
<dbReference type="InterPro" id="IPR017871">
    <property type="entry name" value="ABC_transporter-like_CS"/>
</dbReference>
<evidence type="ECO:0000259" key="9">
    <source>
        <dbReference type="PROSITE" id="PS50893"/>
    </source>
</evidence>
<evidence type="ECO:0000256" key="4">
    <source>
        <dbReference type="ARBA" id="ARBA00022840"/>
    </source>
</evidence>
<dbReference type="Pfam" id="PF00664">
    <property type="entry name" value="ABC_membrane"/>
    <property type="match status" value="1"/>
</dbReference>
<dbReference type="GO" id="GO:0015421">
    <property type="term" value="F:ABC-type oligopeptide transporter activity"/>
    <property type="evidence" value="ECO:0007669"/>
    <property type="project" value="TreeGrafter"/>
</dbReference>
<dbReference type="InterPro" id="IPR039421">
    <property type="entry name" value="Type_1_exporter"/>
</dbReference>
<feature type="transmembrane region" description="Helical" evidence="8">
    <location>
        <begin position="288"/>
        <end position="309"/>
    </location>
</feature>
<evidence type="ECO:0000256" key="1">
    <source>
        <dbReference type="ARBA" id="ARBA00004651"/>
    </source>
</evidence>
<sequence>MYAFFERLFNPLTPAAIERPPTMTRAFFIHFLAPIKGLLLITLAVSAVAAVAEIALYAFLGKLVDWLTVGSPETFLREHAWALAGMAFVAVVLRPIAVLASRGLINLSLIPGLTNRVRWLNHRYVLRQSLSYFNNDFAGRIAQKVLQTGHALREAVVNVIDGVWFLLIYLVGTLVLFAGIDWRLLLPVLAWVLSYAAVIYFMVPPVRRKSATLSETNSALTGRIVDSYTNIQSVKLFADTEREDSFVGEVVGRHTAALRHLMRSVIGMTVVLTLLNTALIVLVSGLSIALWMSSSISTGAIAISISLIIRLTQMSGWILRTVTNLFENIGTVQNGIETISQPYAVQDHPAARTLSVGAGEVRFEGIRFHYGKAEGVIEELSLTVKPGEKVGIVGRSGAGKSTLVNLLLRFYDLESGRILIDGQDIAEVSQHSLRAQIAMVTQDTALLHRSIRDNILYGRPEAGETAMREAAEMAEAAAFIPELEDFQGRQGFDAHVGERGVKLSGGQRQRIAIARVILKDAPILVLDEATSALDSEVEAAIQGQLKNLMTGKTVIAIAHRLSTIAALDRLVVMDKGHIVEQGNHAELLRLGGLYARLWERQSGGFLGIDEGRKAS</sequence>
<keyword evidence="5 8" id="KW-1133">Transmembrane helix</keyword>
<feature type="transmembrane region" description="Helical" evidence="8">
    <location>
        <begin position="261"/>
        <end position="282"/>
    </location>
</feature>
<keyword evidence="12" id="KW-1185">Reference proteome</keyword>
<feature type="transmembrane region" description="Helical" evidence="8">
    <location>
        <begin position="184"/>
        <end position="203"/>
    </location>
</feature>
<feature type="transmembrane region" description="Helical" evidence="8">
    <location>
        <begin position="80"/>
        <end position="100"/>
    </location>
</feature>
<feature type="transmembrane region" description="Helical" evidence="8">
    <location>
        <begin position="155"/>
        <end position="178"/>
    </location>
</feature>
<dbReference type="PROSITE" id="PS50893">
    <property type="entry name" value="ABC_TRANSPORTER_2"/>
    <property type="match status" value="1"/>
</dbReference>
<dbReference type="Pfam" id="PF00005">
    <property type="entry name" value="ABC_tran"/>
    <property type="match status" value="1"/>
</dbReference>
<comment type="caution">
    <text evidence="11">The sequence shown here is derived from an EMBL/GenBank/DDBJ whole genome shotgun (WGS) entry which is preliminary data.</text>
</comment>
<evidence type="ECO:0000313" key="11">
    <source>
        <dbReference type="EMBL" id="NIA70153.1"/>
    </source>
</evidence>
<dbReference type="FunFam" id="3.40.50.300:FF:000218">
    <property type="entry name" value="Multidrug ABC transporter ATP-binding protein"/>
    <property type="match status" value="1"/>
</dbReference>
<dbReference type="GO" id="GO:0005886">
    <property type="term" value="C:plasma membrane"/>
    <property type="evidence" value="ECO:0007669"/>
    <property type="project" value="UniProtKB-SubCell"/>
</dbReference>
<accession>A0A967K802</accession>
<evidence type="ECO:0000256" key="3">
    <source>
        <dbReference type="ARBA" id="ARBA00022741"/>
    </source>
</evidence>
<dbReference type="EMBL" id="JAAQPH010000012">
    <property type="protein sequence ID" value="NIA70153.1"/>
    <property type="molecule type" value="Genomic_DNA"/>
</dbReference>
<organism evidence="11 12">
    <name type="scientific">Pelagibius litoralis</name>
    <dbReference type="NCBI Taxonomy" id="374515"/>
    <lineage>
        <taxon>Bacteria</taxon>
        <taxon>Pseudomonadati</taxon>
        <taxon>Pseudomonadota</taxon>
        <taxon>Alphaproteobacteria</taxon>
        <taxon>Rhodospirillales</taxon>
        <taxon>Rhodovibrionaceae</taxon>
        <taxon>Pelagibius</taxon>
    </lineage>
</organism>
<feature type="domain" description="ABC transporter" evidence="9">
    <location>
        <begin position="361"/>
        <end position="600"/>
    </location>
</feature>
<dbReference type="InterPro" id="IPR003439">
    <property type="entry name" value="ABC_transporter-like_ATP-bd"/>
</dbReference>
<dbReference type="InterPro" id="IPR027417">
    <property type="entry name" value="P-loop_NTPase"/>
</dbReference>
<evidence type="ECO:0000256" key="5">
    <source>
        <dbReference type="ARBA" id="ARBA00022989"/>
    </source>
</evidence>
<reference evidence="11" key="1">
    <citation type="submission" date="2020-03" db="EMBL/GenBank/DDBJ databases">
        <title>Genome of Pelagibius litoralis DSM 21314T.</title>
        <authorList>
            <person name="Wang G."/>
        </authorList>
    </citation>
    <scope>NUCLEOTIDE SEQUENCE</scope>
    <source>
        <strain evidence="11">DSM 21314</strain>
    </source>
</reference>
<evidence type="ECO:0000256" key="8">
    <source>
        <dbReference type="SAM" id="Phobius"/>
    </source>
</evidence>
<dbReference type="SUPFAM" id="SSF90123">
    <property type="entry name" value="ABC transporter transmembrane region"/>
    <property type="match status" value="1"/>
</dbReference>
<dbReference type="SMART" id="SM00382">
    <property type="entry name" value="AAA"/>
    <property type="match status" value="1"/>
</dbReference>
<dbReference type="Gene3D" id="3.40.50.300">
    <property type="entry name" value="P-loop containing nucleotide triphosphate hydrolases"/>
    <property type="match status" value="1"/>
</dbReference>
<evidence type="ECO:0000256" key="2">
    <source>
        <dbReference type="ARBA" id="ARBA00022692"/>
    </source>
</evidence>
<evidence type="ECO:0000256" key="6">
    <source>
        <dbReference type="ARBA" id="ARBA00023136"/>
    </source>
</evidence>
<dbReference type="SUPFAM" id="SSF52540">
    <property type="entry name" value="P-loop containing nucleoside triphosphate hydrolases"/>
    <property type="match status" value="1"/>
</dbReference>
<dbReference type="InterPro" id="IPR011527">
    <property type="entry name" value="ABC1_TM_dom"/>
</dbReference>
<evidence type="ECO:0000256" key="7">
    <source>
        <dbReference type="ARBA" id="ARBA00024725"/>
    </source>
</evidence>
<dbReference type="Gene3D" id="1.20.1560.10">
    <property type="entry name" value="ABC transporter type 1, transmembrane domain"/>
    <property type="match status" value="1"/>
</dbReference>
<dbReference type="PANTHER" id="PTHR43394">
    <property type="entry name" value="ATP-DEPENDENT PERMEASE MDL1, MITOCHONDRIAL"/>
    <property type="match status" value="1"/>
</dbReference>
<comment type="function">
    <text evidence="7">Part of an ABC transporter complex. Transmembrane domains (TMD) form a pore in the inner membrane and the ATP-binding domain (NBD) is responsible for energy generation.</text>
</comment>
<evidence type="ECO:0000313" key="12">
    <source>
        <dbReference type="Proteomes" id="UP000761264"/>
    </source>
</evidence>
<keyword evidence="6 8" id="KW-0472">Membrane</keyword>
<feature type="domain" description="ABC transmembrane type-1" evidence="10">
    <location>
        <begin position="40"/>
        <end position="327"/>
    </location>
</feature>
<dbReference type="GO" id="GO:0005524">
    <property type="term" value="F:ATP binding"/>
    <property type="evidence" value="ECO:0007669"/>
    <property type="project" value="UniProtKB-KW"/>
</dbReference>
<dbReference type="GO" id="GO:0016887">
    <property type="term" value="F:ATP hydrolysis activity"/>
    <property type="evidence" value="ECO:0007669"/>
    <property type="project" value="InterPro"/>
</dbReference>
<dbReference type="PANTHER" id="PTHR43394:SF1">
    <property type="entry name" value="ATP-BINDING CASSETTE SUB-FAMILY B MEMBER 10, MITOCHONDRIAL"/>
    <property type="match status" value="1"/>
</dbReference>
<keyword evidence="3" id="KW-0547">Nucleotide-binding</keyword>
<evidence type="ECO:0000259" key="10">
    <source>
        <dbReference type="PROSITE" id="PS50929"/>
    </source>
</evidence>
<dbReference type="PROSITE" id="PS50929">
    <property type="entry name" value="ABC_TM1F"/>
    <property type="match status" value="1"/>
</dbReference>
<proteinExistence type="predicted"/>
<protein>
    <submittedName>
        <fullName evidence="11">ABC transporter ATP-binding protein</fullName>
    </submittedName>
</protein>
<dbReference type="AlphaFoldDB" id="A0A967K802"/>
<dbReference type="RefSeq" id="WP_167226467.1">
    <property type="nucleotide sequence ID" value="NZ_JAAQPH010000012.1"/>
</dbReference>
<dbReference type="InterPro" id="IPR003593">
    <property type="entry name" value="AAA+_ATPase"/>
</dbReference>
<dbReference type="InterPro" id="IPR036640">
    <property type="entry name" value="ABC1_TM_sf"/>
</dbReference>